<sequence>PACHRCPATGCGVPPCSPLHQLCWCPSLGPQSVRPGGGGPPACRYVISPDRRLRYHLQRPGPCPHPDQEARRPLPPGARLAPRGDLRAAIGKGGGAHGHRGGLQNVQQGGLLPCLRGRRPGGGGGRVHPPGAAGGPGCPSGPDLRPSLPAQCCPVAHRLCPGEAHFRGEPSPLGLQGPRPPSHSLIPPAGVISTATSGAWQRSARGLFPGPLS</sequence>
<evidence type="ECO:0000313" key="2">
    <source>
        <dbReference type="EMBL" id="KAH1164854.1"/>
    </source>
</evidence>
<evidence type="ECO:0000313" key="3">
    <source>
        <dbReference type="Proteomes" id="UP000827986"/>
    </source>
</evidence>
<feature type="region of interest" description="Disordered" evidence="1">
    <location>
        <begin position="57"/>
        <end position="142"/>
    </location>
</feature>
<name>A0A9D3WNG6_9SAUR</name>
<organism evidence="2 3">
    <name type="scientific">Mauremys mutica</name>
    <name type="common">yellowpond turtle</name>
    <dbReference type="NCBI Taxonomy" id="74926"/>
    <lineage>
        <taxon>Eukaryota</taxon>
        <taxon>Metazoa</taxon>
        <taxon>Chordata</taxon>
        <taxon>Craniata</taxon>
        <taxon>Vertebrata</taxon>
        <taxon>Euteleostomi</taxon>
        <taxon>Archelosauria</taxon>
        <taxon>Testudinata</taxon>
        <taxon>Testudines</taxon>
        <taxon>Cryptodira</taxon>
        <taxon>Durocryptodira</taxon>
        <taxon>Testudinoidea</taxon>
        <taxon>Geoemydidae</taxon>
        <taxon>Geoemydinae</taxon>
        <taxon>Mauremys</taxon>
    </lineage>
</organism>
<proteinExistence type="predicted"/>
<reference evidence="2" key="1">
    <citation type="submission" date="2021-09" db="EMBL/GenBank/DDBJ databases">
        <title>The genome of Mauremys mutica provides insights into the evolution of semi-aquatic lifestyle.</title>
        <authorList>
            <person name="Gong S."/>
            <person name="Gao Y."/>
        </authorList>
    </citation>
    <scope>NUCLEOTIDE SEQUENCE</scope>
    <source>
        <strain evidence="2">MM-2020</strain>
        <tissue evidence="2">Muscle</tissue>
    </source>
</reference>
<comment type="caution">
    <text evidence="2">The sequence shown here is derived from an EMBL/GenBank/DDBJ whole genome shotgun (WGS) entry which is preliminary data.</text>
</comment>
<dbReference type="Proteomes" id="UP000827986">
    <property type="component" value="Unassembled WGS sequence"/>
</dbReference>
<feature type="compositionally biased region" description="Low complexity" evidence="1">
    <location>
        <begin position="102"/>
        <end position="115"/>
    </location>
</feature>
<evidence type="ECO:0000256" key="1">
    <source>
        <dbReference type="SAM" id="MobiDB-lite"/>
    </source>
</evidence>
<dbReference type="EMBL" id="JAHDVG010000506">
    <property type="protein sequence ID" value="KAH1164854.1"/>
    <property type="molecule type" value="Genomic_DNA"/>
</dbReference>
<dbReference type="AlphaFoldDB" id="A0A9D3WNG6"/>
<feature type="non-terminal residue" evidence="2">
    <location>
        <position position="1"/>
    </location>
</feature>
<protein>
    <submittedName>
        <fullName evidence="2">Uncharacterized protein</fullName>
    </submittedName>
</protein>
<gene>
    <name evidence="2" type="ORF">KIL84_013108</name>
</gene>
<feature type="compositionally biased region" description="Low complexity" evidence="1">
    <location>
        <begin position="77"/>
        <end position="90"/>
    </location>
</feature>
<feature type="compositionally biased region" description="Gly residues" evidence="1">
    <location>
        <begin position="120"/>
        <end position="138"/>
    </location>
</feature>
<accession>A0A9D3WNG6</accession>
<keyword evidence="3" id="KW-1185">Reference proteome</keyword>